<accession>A0A8K0VYA3</accession>
<proteinExistence type="predicted"/>
<evidence type="ECO:0000313" key="2">
    <source>
        <dbReference type="Proteomes" id="UP000813461"/>
    </source>
</evidence>
<sequence length="278" mass="31409">MIHGGIDAIFSWAVKPIASMLPMLFSPLDYPFLKGFYSDLLYHNHEIITSERPVELSLSQLLDPSKRKMMDLPKLPSTFTSGKVAMVNTMVTCFRSPSSLVTSHTSTLPRLLISTLRLHRQVRQHPDFYAKYFHFLMLFSISCGPCHSSGSHFRRCTRNAWHHDASSLSRTRLPYNFSSVATNGSFTATQERGSSDLHVSMSLWVHFLCSRLRHPVCPPLLPTPYTFRFHTFRHSVMLVHDLCSFVVAPRQCHSASRAYLAGLPKCTSGTLSTTACSR</sequence>
<comment type="caution">
    <text evidence="1">The sequence shown here is derived from an EMBL/GenBank/DDBJ whole genome shotgun (WGS) entry which is preliminary data.</text>
</comment>
<gene>
    <name evidence="1" type="ORF">FB567DRAFT_350104</name>
</gene>
<organism evidence="1 2">
    <name type="scientific">Paraphoma chrysanthemicola</name>
    <dbReference type="NCBI Taxonomy" id="798071"/>
    <lineage>
        <taxon>Eukaryota</taxon>
        <taxon>Fungi</taxon>
        <taxon>Dikarya</taxon>
        <taxon>Ascomycota</taxon>
        <taxon>Pezizomycotina</taxon>
        <taxon>Dothideomycetes</taxon>
        <taxon>Pleosporomycetidae</taxon>
        <taxon>Pleosporales</taxon>
        <taxon>Pleosporineae</taxon>
        <taxon>Phaeosphaeriaceae</taxon>
        <taxon>Paraphoma</taxon>
    </lineage>
</organism>
<reference evidence="1" key="1">
    <citation type="journal article" date="2021" name="Nat. Commun.">
        <title>Genetic determinants of endophytism in the Arabidopsis root mycobiome.</title>
        <authorList>
            <person name="Mesny F."/>
            <person name="Miyauchi S."/>
            <person name="Thiergart T."/>
            <person name="Pickel B."/>
            <person name="Atanasova L."/>
            <person name="Karlsson M."/>
            <person name="Huettel B."/>
            <person name="Barry K.W."/>
            <person name="Haridas S."/>
            <person name="Chen C."/>
            <person name="Bauer D."/>
            <person name="Andreopoulos W."/>
            <person name="Pangilinan J."/>
            <person name="LaButti K."/>
            <person name="Riley R."/>
            <person name="Lipzen A."/>
            <person name="Clum A."/>
            <person name="Drula E."/>
            <person name="Henrissat B."/>
            <person name="Kohler A."/>
            <person name="Grigoriev I.V."/>
            <person name="Martin F.M."/>
            <person name="Hacquard S."/>
        </authorList>
    </citation>
    <scope>NUCLEOTIDE SEQUENCE</scope>
    <source>
        <strain evidence="1">MPI-SDFR-AT-0120</strain>
    </source>
</reference>
<keyword evidence="2" id="KW-1185">Reference proteome</keyword>
<name>A0A8K0VYA3_9PLEO</name>
<dbReference type="EMBL" id="JAGMVJ010000009">
    <property type="protein sequence ID" value="KAH7087642.1"/>
    <property type="molecule type" value="Genomic_DNA"/>
</dbReference>
<protein>
    <submittedName>
        <fullName evidence="1">Uncharacterized protein</fullName>
    </submittedName>
</protein>
<dbReference type="Proteomes" id="UP000813461">
    <property type="component" value="Unassembled WGS sequence"/>
</dbReference>
<dbReference type="AlphaFoldDB" id="A0A8K0VYA3"/>
<evidence type="ECO:0000313" key="1">
    <source>
        <dbReference type="EMBL" id="KAH7087642.1"/>
    </source>
</evidence>